<evidence type="ECO:0000313" key="1">
    <source>
        <dbReference type="EMBL" id="TMU55744.1"/>
    </source>
</evidence>
<keyword evidence="2" id="KW-1185">Reference proteome</keyword>
<dbReference type="Proteomes" id="UP000751614">
    <property type="component" value="Unassembled WGS sequence"/>
</dbReference>
<sequence>MKPSVVKKIVKHLKLPILFLCGFFVLPTSAQYRVTRCSDLAERPIIEGDDGPQELLAIYLKEDVGSGVGGQDCWVFHHENGKDYVVTPRSWHPDTGGPRMRLIEDAMAAITQSRRTYVEYGTMDKSLHYILNDVDYGETAGEKFWVYKEDQCWMRSGVPTLSEESRESRKQIFAHEIGHCFVEENVPKTASLAEDLDAWWDESVAEFLSSEAYKTADQEHMYAMTYDFNRLFTQPYNAYVLWYYYAKENGKASVVELMNALAGLKTIKARMNYLKSIGFDELFHNFLYDFTMRYLKDSGTGNPIPGSGMIPDSDFVLEPDKENISIPRGINFGQREVFNIEVPTGFNVKLRPPIGSEGTFYSSLMPPMGGEIRNWDSPVELSGHCFSPMDVTVMISHLETEGIGDLTIPYELTAKADCCSGTEGTLDGCLIGTWEVDVSTISHLIDYDVSGTLRVSFENVPAGHLNATFDLRFDFDNGDYDTHKGTVSACVVPTGRGGPLNYFRLSGVTLGDNIHTHFYSRKGVYLDQTDDVIEGLNRFQFNYTTCTPDILTVLYMVQMSRVH</sequence>
<reference evidence="1 2" key="1">
    <citation type="submission" date="2019-05" db="EMBL/GenBank/DDBJ databases">
        <title>Flagellimonas sp. AsT0115, sp. nov., isolated from a marine red algae, Asparagopsis taxiformis.</title>
        <authorList>
            <person name="Kim J."/>
            <person name="Jeong S.E."/>
            <person name="Jeon C.O."/>
        </authorList>
    </citation>
    <scope>NUCLEOTIDE SEQUENCE [LARGE SCALE GENOMIC DNA]</scope>
    <source>
        <strain evidence="1 2">AsT0115</strain>
    </source>
</reference>
<gene>
    <name evidence="1" type="ORF">FGG15_16410</name>
</gene>
<protein>
    <submittedName>
        <fullName evidence="1">Uncharacterized protein</fullName>
    </submittedName>
</protein>
<dbReference type="EMBL" id="VCNI01000002">
    <property type="protein sequence ID" value="TMU55744.1"/>
    <property type="molecule type" value="Genomic_DNA"/>
</dbReference>
<comment type="caution">
    <text evidence="1">The sequence shown here is derived from an EMBL/GenBank/DDBJ whole genome shotgun (WGS) entry which is preliminary data.</text>
</comment>
<dbReference type="RefSeq" id="WP_138838189.1">
    <property type="nucleotide sequence ID" value="NZ_VCNI01000002.1"/>
</dbReference>
<name>A0ABY2WMY8_9FLAO</name>
<proteinExistence type="predicted"/>
<accession>A0ABY2WMY8</accession>
<organism evidence="1 2">
    <name type="scientific">Flagellimonas algicola</name>
    <dbReference type="NCBI Taxonomy" id="2583815"/>
    <lineage>
        <taxon>Bacteria</taxon>
        <taxon>Pseudomonadati</taxon>
        <taxon>Bacteroidota</taxon>
        <taxon>Flavobacteriia</taxon>
        <taxon>Flavobacteriales</taxon>
        <taxon>Flavobacteriaceae</taxon>
        <taxon>Flagellimonas</taxon>
    </lineage>
</organism>
<evidence type="ECO:0000313" key="2">
    <source>
        <dbReference type="Proteomes" id="UP000751614"/>
    </source>
</evidence>